<dbReference type="CDD" id="cd07765">
    <property type="entry name" value="KRAB_A-box"/>
    <property type="match status" value="1"/>
</dbReference>
<dbReference type="SUPFAM" id="SSF109640">
    <property type="entry name" value="KRAB domain (Kruppel-associated box)"/>
    <property type="match status" value="1"/>
</dbReference>
<dbReference type="PANTHER" id="PTHR23232">
    <property type="entry name" value="KRAB DOMAIN C2H2 ZINC FINGER"/>
    <property type="match status" value="1"/>
</dbReference>
<keyword evidence="4" id="KW-1185">Reference proteome</keyword>
<proteinExistence type="predicted"/>
<dbReference type="AlphaFoldDB" id="A0A8C0GJU4"/>
<dbReference type="InterPro" id="IPR001909">
    <property type="entry name" value="KRAB"/>
</dbReference>
<dbReference type="PROSITE" id="PS50805">
    <property type="entry name" value="KRAB"/>
    <property type="match status" value="1"/>
</dbReference>
<dbReference type="Ensembl" id="ENSCABT00000011328.1">
    <property type="protein sequence ID" value="ENSCABP00000010343.1"/>
    <property type="gene ID" value="ENSCABG00000007760.1"/>
</dbReference>
<protein>
    <recommendedName>
        <fullName evidence="2">KRAB domain-containing protein</fullName>
    </recommendedName>
</protein>
<feature type="compositionally biased region" description="Polar residues" evidence="1">
    <location>
        <begin position="127"/>
        <end position="136"/>
    </location>
</feature>
<dbReference type="Proteomes" id="UP000694404">
    <property type="component" value="Unplaced"/>
</dbReference>
<reference evidence="3" key="2">
    <citation type="submission" date="2025-09" db="UniProtKB">
        <authorList>
            <consortium name="Ensembl"/>
        </authorList>
    </citation>
    <scope>IDENTIFICATION</scope>
</reference>
<dbReference type="Pfam" id="PF01352">
    <property type="entry name" value="KRAB"/>
    <property type="match status" value="1"/>
</dbReference>
<reference evidence="3" key="1">
    <citation type="submission" date="2025-08" db="UniProtKB">
        <authorList>
            <consortium name="Ensembl"/>
        </authorList>
    </citation>
    <scope>IDENTIFICATION</scope>
</reference>
<dbReference type="InterPro" id="IPR036051">
    <property type="entry name" value="KRAB_dom_sf"/>
</dbReference>
<name>A0A8C0GJU4_CHEAB</name>
<feature type="domain" description="KRAB" evidence="2">
    <location>
        <begin position="16"/>
        <end position="110"/>
    </location>
</feature>
<evidence type="ECO:0000256" key="1">
    <source>
        <dbReference type="SAM" id="MobiDB-lite"/>
    </source>
</evidence>
<sequence>MPSLRLRGPDQNWGAVTFEEVAVYFTEEEWAVLDPGQRALYRDVMQENYESVTSLVKGFLVPLGITSFLSTNITFSCCNSAFYPPEATVAPEQGREDTRVQSAGRASDGAPTLSPIGGSTPGRGPTRASTAGKAST</sequence>
<dbReference type="GO" id="GO:0006355">
    <property type="term" value="P:regulation of DNA-templated transcription"/>
    <property type="evidence" value="ECO:0007669"/>
    <property type="project" value="InterPro"/>
</dbReference>
<feature type="region of interest" description="Disordered" evidence="1">
    <location>
        <begin position="88"/>
        <end position="136"/>
    </location>
</feature>
<evidence type="ECO:0000313" key="4">
    <source>
        <dbReference type="Proteomes" id="UP000694404"/>
    </source>
</evidence>
<dbReference type="SMART" id="SM00349">
    <property type="entry name" value="KRAB"/>
    <property type="match status" value="1"/>
</dbReference>
<accession>A0A8C0GJU4</accession>
<dbReference type="PANTHER" id="PTHR23232:SF142">
    <property type="entry name" value="GASTRULA ZINC FINGER PROTEIN XLCGF57.1-LIKE-RELATED"/>
    <property type="match status" value="1"/>
</dbReference>
<dbReference type="GeneTree" id="ENSGT01150000286941"/>
<organism evidence="3 4">
    <name type="scientific">Chelonoidis abingdonii</name>
    <name type="common">Abingdon island giant tortoise</name>
    <name type="synonym">Testudo abingdonii</name>
    <dbReference type="NCBI Taxonomy" id="106734"/>
    <lineage>
        <taxon>Eukaryota</taxon>
        <taxon>Metazoa</taxon>
        <taxon>Chordata</taxon>
        <taxon>Craniata</taxon>
        <taxon>Vertebrata</taxon>
        <taxon>Euteleostomi</taxon>
        <taxon>Archelosauria</taxon>
        <taxon>Testudinata</taxon>
        <taxon>Testudines</taxon>
        <taxon>Cryptodira</taxon>
        <taxon>Durocryptodira</taxon>
        <taxon>Testudinoidea</taxon>
        <taxon>Testudinidae</taxon>
        <taxon>Chelonoidis</taxon>
    </lineage>
</organism>
<dbReference type="InterPro" id="IPR050169">
    <property type="entry name" value="Krueppel_C2H2_ZnF"/>
</dbReference>
<evidence type="ECO:0000259" key="2">
    <source>
        <dbReference type="PROSITE" id="PS50805"/>
    </source>
</evidence>
<dbReference type="Gene3D" id="6.10.140.140">
    <property type="match status" value="1"/>
</dbReference>
<evidence type="ECO:0000313" key="3">
    <source>
        <dbReference type="Ensembl" id="ENSCABP00000010343.1"/>
    </source>
</evidence>